<dbReference type="InterPro" id="IPR023606">
    <property type="entry name" value="CoA-Trfase_III_dom_1_sf"/>
</dbReference>
<dbReference type="AlphaFoldDB" id="A0A1E5QNB4"/>
<dbReference type="OrthoDB" id="475513at2"/>
<dbReference type="RefSeq" id="WP_069966334.1">
    <property type="nucleotide sequence ID" value="NZ_CM124774.1"/>
</dbReference>
<dbReference type="InterPro" id="IPR044855">
    <property type="entry name" value="CoA-Trfase_III_dom3_sf"/>
</dbReference>
<dbReference type="InterPro" id="IPR050483">
    <property type="entry name" value="CoA-transferase_III_domain"/>
</dbReference>
<evidence type="ECO:0008006" key="3">
    <source>
        <dbReference type="Google" id="ProtNLM"/>
    </source>
</evidence>
<evidence type="ECO:0000313" key="2">
    <source>
        <dbReference type="EMBL" id="OEJ76175.1"/>
    </source>
</evidence>
<sequence length="783" mass="87539">MHNQANALSHLRVLDLSQRLAGSYCTKLMAGFGAETIKVEPPGGEPMRHCPPFVEGQPGTERSLPFLWFNTGKKSVVLDLSTAEGKAQLQDWVRQVDVLVEDGLLQDLDLNLAQLNPQLIVTSISNFGQSGPYRDYQAEEITLYAMSGLMYGTGDPHQAPLAGGPAIAHLSAGMKAYIATLMADYRRELTGEGDRIEVSIQEAAMDNIEIAIAEYLHLGKIAKRSNDEHALVPWRTFPCKDGHAAIMGGPIRHWLKGAEIFESPELVSPQYAHMEGRIRYRDRVRQLMAPWLLQHGKQEIFHAGQARKLAWGYLATLQEVLESPQLQARQFFLDTEHPELGKYPMVGAPFRPSKTPWQQVRAPLLGENAFTAAQPRQRPQTSAAVRPQPLQGIRIVDFTHDWAGPHATRLLADYGAQTIKIEYPARLDGMRGAYLDRKNRHPRWWQMNRNKASITLDLHQPEQVEVVKELIRQSDIVVDNSRPGVMEGWGLGYEVLKGLRPDMILVSMSAFGATGPESQYAGYGGCIEALSGLQGLTAYSRQGDAMRVREMDVTNGIMGACAAMTALIYRQQTGEGQWVDLSQREACTWLMGEHLLEFVLNGTQTLPIGNRHPVYNQGCYRALGEDRWLVLTLRSDEEWQRFCQVCGHPEWSDDPRFQSRRDRHQHHDELDLLIESWTSTQTAPAAMQQLQAARLAAGMVQDVSTLAQDEHLQQRQWFQTAIAEGGTYPGFPFRFAKGGGILHRRGPDLGADNQAILCDLLGKPASFLPDLDDEYLGTAFDLE</sequence>
<proteinExistence type="predicted"/>
<dbReference type="SUPFAM" id="SSF89796">
    <property type="entry name" value="CoA-transferase family III (CaiB/BaiF)"/>
    <property type="match status" value="2"/>
</dbReference>
<dbReference type="PANTHER" id="PTHR48207">
    <property type="entry name" value="SUCCINATE--HYDROXYMETHYLGLUTARATE COA-TRANSFERASE"/>
    <property type="match status" value="1"/>
</dbReference>
<accession>A0A1E5QNB4</accession>
<dbReference type="Gene3D" id="3.30.1540.10">
    <property type="entry name" value="formyl-coa transferase, domain 3"/>
    <property type="match status" value="2"/>
</dbReference>
<keyword evidence="1" id="KW-0808">Transferase</keyword>
<organism evidence="2">
    <name type="scientific">Desertifilum tharense IPPAS B-1220</name>
    <dbReference type="NCBI Taxonomy" id="1781255"/>
    <lineage>
        <taxon>Bacteria</taxon>
        <taxon>Bacillati</taxon>
        <taxon>Cyanobacteriota</taxon>
        <taxon>Cyanophyceae</taxon>
        <taxon>Desertifilales</taxon>
        <taxon>Desertifilaceae</taxon>
        <taxon>Desertifilum</taxon>
    </lineage>
</organism>
<dbReference type="InterPro" id="IPR003673">
    <property type="entry name" value="CoA-Trfase_fam_III"/>
</dbReference>
<comment type="caution">
    <text evidence="2">The sequence shown here is derived from an EMBL/GenBank/DDBJ whole genome shotgun (WGS) entry which is preliminary data.</text>
</comment>
<reference evidence="2" key="1">
    <citation type="submission" date="2016-09" db="EMBL/GenBank/DDBJ databases">
        <title>Draft genome of thermotolerant cyanobacterium Desertifilum sp. strain IPPAS B-1220.</title>
        <authorList>
            <person name="Sinetova M.A."/>
            <person name="Bolakhan K."/>
            <person name="Zayadan B.K."/>
            <person name="Mironov K.S."/>
            <person name="Ustinova V."/>
            <person name="Kupriyanova E.V."/>
            <person name="Sidorov R.A."/>
            <person name="Skrypnik A.N."/>
            <person name="Gogoleva N.E."/>
            <person name="Gogolev Y.V."/>
            <person name="Los D.A."/>
        </authorList>
    </citation>
    <scope>NUCLEOTIDE SEQUENCE [LARGE SCALE GENOMIC DNA]</scope>
    <source>
        <strain evidence="2">IPPAS B-1220</strain>
    </source>
</reference>
<dbReference type="Gene3D" id="3.40.50.10540">
    <property type="entry name" value="Crotonobetainyl-coa:carnitine coa-transferase, domain 1"/>
    <property type="match status" value="2"/>
</dbReference>
<dbReference type="GO" id="GO:0008410">
    <property type="term" value="F:CoA-transferase activity"/>
    <property type="evidence" value="ECO:0007669"/>
    <property type="project" value="TreeGrafter"/>
</dbReference>
<name>A0A1E5QNB4_9CYAN</name>
<dbReference type="PANTHER" id="PTHR48207:SF3">
    <property type="entry name" value="SUCCINATE--HYDROXYMETHYLGLUTARATE COA-TRANSFERASE"/>
    <property type="match status" value="1"/>
</dbReference>
<dbReference type="STRING" id="1781255.BH720_06395"/>
<evidence type="ECO:0000256" key="1">
    <source>
        <dbReference type="ARBA" id="ARBA00022679"/>
    </source>
</evidence>
<gene>
    <name evidence="2" type="ORF">BH720_06395</name>
</gene>
<protein>
    <recommendedName>
        <fullName evidence="3">CoA transferase</fullName>
    </recommendedName>
</protein>
<dbReference type="Pfam" id="PF02515">
    <property type="entry name" value="CoA_transf_3"/>
    <property type="match status" value="2"/>
</dbReference>
<dbReference type="EMBL" id="MJGC01000041">
    <property type="protein sequence ID" value="OEJ76175.1"/>
    <property type="molecule type" value="Genomic_DNA"/>
</dbReference>